<protein>
    <submittedName>
        <fullName evidence="1">Uncharacterized protein</fullName>
    </submittedName>
</protein>
<dbReference type="PANTHER" id="PTHR31696:SF27">
    <property type="entry name" value="OS03G0811550 PROTEIN"/>
    <property type="match status" value="1"/>
</dbReference>
<dbReference type="InterPro" id="IPR006460">
    <property type="entry name" value="MIZ1-like_pln"/>
</dbReference>
<comment type="caution">
    <text evidence="1">The sequence shown here is derived from an EMBL/GenBank/DDBJ whole genome shotgun (WGS) entry which is preliminary data.</text>
</comment>
<keyword evidence="2" id="KW-1185">Reference proteome</keyword>
<dbReference type="EMBL" id="JAAALK010000286">
    <property type="protein sequence ID" value="KAG8061463.1"/>
    <property type="molecule type" value="Genomic_DNA"/>
</dbReference>
<name>A0A8J5SA45_ZIZPA</name>
<evidence type="ECO:0000313" key="1">
    <source>
        <dbReference type="EMBL" id="KAG8061463.1"/>
    </source>
</evidence>
<accession>A0A8J5SA45</accession>
<sequence length="93" mass="10028">MQEISTGGHVRIALECEKKSMKSLPPEQANVNLLEETMWTTYLNGRRVGYAVRREPTESDLAVMQLLSTLSVGADVLPGDAVDEPAGAEGAAR</sequence>
<reference evidence="1" key="1">
    <citation type="journal article" date="2021" name="bioRxiv">
        <title>Whole Genome Assembly and Annotation of Northern Wild Rice, Zizania palustris L., Supports a Whole Genome Duplication in the Zizania Genus.</title>
        <authorList>
            <person name="Haas M."/>
            <person name="Kono T."/>
            <person name="Macchietto M."/>
            <person name="Millas R."/>
            <person name="McGilp L."/>
            <person name="Shao M."/>
            <person name="Duquette J."/>
            <person name="Hirsch C.N."/>
            <person name="Kimball J."/>
        </authorList>
    </citation>
    <scope>NUCLEOTIDE SEQUENCE</scope>
    <source>
        <tissue evidence="1">Fresh leaf tissue</tissue>
    </source>
</reference>
<evidence type="ECO:0000313" key="2">
    <source>
        <dbReference type="Proteomes" id="UP000729402"/>
    </source>
</evidence>
<dbReference type="Pfam" id="PF04759">
    <property type="entry name" value="DUF617"/>
    <property type="match status" value="1"/>
</dbReference>
<dbReference type="AlphaFoldDB" id="A0A8J5SA45"/>
<dbReference type="Proteomes" id="UP000729402">
    <property type="component" value="Unassembled WGS sequence"/>
</dbReference>
<reference evidence="1" key="2">
    <citation type="submission" date="2021-02" db="EMBL/GenBank/DDBJ databases">
        <authorList>
            <person name="Kimball J.A."/>
            <person name="Haas M.W."/>
            <person name="Macchietto M."/>
            <person name="Kono T."/>
            <person name="Duquette J."/>
            <person name="Shao M."/>
        </authorList>
    </citation>
    <scope>NUCLEOTIDE SEQUENCE</scope>
    <source>
        <tissue evidence="1">Fresh leaf tissue</tissue>
    </source>
</reference>
<gene>
    <name evidence="1" type="ORF">GUJ93_ZPchr0003g18340</name>
</gene>
<proteinExistence type="predicted"/>
<dbReference type="PANTHER" id="PTHR31696">
    <property type="entry name" value="PROTEIN MIZU-KUSSEI 1"/>
    <property type="match status" value="1"/>
</dbReference>
<organism evidence="1 2">
    <name type="scientific">Zizania palustris</name>
    <name type="common">Northern wild rice</name>
    <dbReference type="NCBI Taxonomy" id="103762"/>
    <lineage>
        <taxon>Eukaryota</taxon>
        <taxon>Viridiplantae</taxon>
        <taxon>Streptophyta</taxon>
        <taxon>Embryophyta</taxon>
        <taxon>Tracheophyta</taxon>
        <taxon>Spermatophyta</taxon>
        <taxon>Magnoliopsida</taxon>
        <taxon>Liliopsida</taxon>
        <taxon>Poales</taxon>
        <taxon>Poaceae</taxon>
        <taxon>BOP clade</taxon>
        <taxon>Oryzoideae</taxon>
        <taxon>Oryzeae</taxon>
        <taxon>Zizaniinae</taxon>
        <taxon>Zizania</taxon>
    </lineage>
</organism>
<dbReference type="GO" id="GO:0010274">
    <property type="term" value="P:hydrotropism"/>
    <property type="evidence" value="ECO:0007669"/>
    <property type="project" value="InterPro"/>
</dbReference>
<dbReference type="OrthoDB" id="672310at2759"/>